<evidence type="ECO:0000313" key="8">
    <source>
        <dbReference type="Proteomes" id="UP000233249"/>
    </source>
</evidence>
<sequence length="191" mass="20549">MTQPEEQAEQVDQEVTAEAPSAPEGSETVEDAPADASEQGAPAADSPDSSEEAPKDPVEELTEDLKRVTAEYANYRRRSARERQAAVDGARASVVSELLPIVDDLALAKQHGDLEEGPLKAFAEKFRSTLDSLGVKPFGEEGEAFDPEIHEAVQDSSSGDVKVLGTVLRQGYRLGERTIRNAMVMIADPAE</sequence>
<dbReference type="RefSeq" id="WP_101173736.1">
    <property type="nucleotide sequence ID" value="NZ_JAKRKB010000014.1"/>
</dbReference>
<keyword evidence="3" id="KW-0963">Cytoplasm</keyword>
<gene>
    <name evidence="3" type="primary">grpE</name>
    <name evidence="7" type="ORF">CXB45_06560</name>
</gene>
<comment type="subcellular location">
    <subcellularLocation>
        <location evidence="3">Cytoplasm</location>
    </subcellularLocation>
</comment>
<dbReference type="OrthoDB" id="5191115at2"/>
<dbReference type="PANTHER" id="PTHR21237">
    <property type="entry name" value="GRPE PROTEIN"/>
    <property type="match status" value="1"/>
</dbReference>
<comment type="function">
    <text evidence="3 4">Participates actively in the response to hyperosmotic and heat shock by preventing the aggregation of stress-denatured proteins, in association with DnaK and GrpE. It is the nucleotide exchange factor for DnaK and may function as a thermosensor. Unfolded proteins bind initially to DnaJ; upon interaction with the DnaJ-bound protein, DnaK hydrolyzes its bound ATP, resulting in the formation of a stable complex. GrpE releases ADP from DnaK; ATP binding to DnaK triggers the release of the substrate protein, thus completing the reaction cycle. Several rounds of ATP-dependent interactions between DnaJ, DnaK and GrpE are required for fully efficient folding.</text>
</comment>
<dbReference type="STRING" id="1121365.GCA_000375365_00595"/>
<organism evidence="7 8">
    <name type="scientific">Corynebacterium mastitidis</name>
    <dbReference type="NCBI Taxonomy" id="161890"/>
    <lineage>
        <taxon>Bacteria</taxon>
        <taxon>Bacillati</taxon>
        <taxon>Actinomycetota</taxon>
        <taxon>Actinomycetes</taxon>
        <taxon>Mycobacteriales</taxon>
        <taxon>Corynebacteriaceae</taxon>
        <taxon>Corynebacterium</taxon>
    </lineage>
</organism>
<dbReference type="PROSITE" id="PS01071">
    <property type="entry name" value="GRPE"/>
    <property type="match status" value="1"/>
</dbReference>
<evidence type="ECO:0000256" key="1">
    <source>
        <dbReference type="ARBA" id="ARBA00009054"/>
    </source>
</evidence>
<dbReference type="GO" id="GO:0042803">
    <property type="term" value="F:protein homodimerization activity"/>
    <property type="evidence" value="ECO:0007669"/>
    <property type="project" value="InterPro"/>
</dbReference>
<dbReference type="GO" id="GO:0005737">
    <property type="term" value="C:cytoplasm"/>
    <property type="evidence" value="ECO:0007669"/>
    <property type="project" value="UniProtKB-SubCell"/>
</dbReference>
<reference evidence="7 8" key="1">
    <citation type="submission" date="2017-12" db="EMBL/GenBank/DDBJ databases">
        <title>Corynebacterium mastitidis 16-1433 Genome.</title>
        <authorList>
            <person name="Gulvik C.A."/>
        </authorList>
    </citation>
    <scope>NUCLEOTIDE SEQUENCE [LARGE SCALE GENOMIC DNA]</scope>
    <source>
        <strain evidence="7 8">16-1433</strain>
    </source>
</reference>
<dbReference type="GO" id="GO:0051087">
    <property type="term" value="F:protein-folding chaperone binding"/>
    <property type="evidence" value="ECO:0007669"/>
    <property type="project" value="InterPro"/>
</dbReference>
<feature type="compositionally biased region" description="Basic and acidic residues" evidence="6">
    <location>
        <begin position="52"/>
        <end position="66"/>
    </location>
</feature>
<evidence type="ECO:0000256" key="4">
    <source>
        <dbReference type="RuleBase" id="RU000639"/>
    </source>
</evidence>
<evidence type="ECO:0000256" key="3">
    <source>
        <dbReference type="HAMAP-Rule" id="MF_01151"/>
    </source>
</evidence>
<feature type="region of interest" description="Disordered" evidence="6">
    <location>
        <begin position="1"/>
        <end position="66"/>
    </location>
</feature>
<name>A0A2N0X767_9CORY</name>
<dbReference type="PANTHER" id="PTHR21237:SF23">
    <property type="entry name" value="GRPE PROTEIN HOMOLOG, MITOCHONDRIAL"/>
    <property type="match status" value="1"/>
</dbReference>
<dbReference type="Gene3D" id="3.90.20.20">
    <property type="match status" value="1"/>
</dbReference>
<dbReference type="Pfam" id="PF01025">
    <property type="entry name" value="GrpE"/>
    <property type="match status" value="1"/>
</dbReference>
<keyword evidence="3 4" id="KW-0346">Stress response</keyword>
<dbReference type="GO" id="GO:0000774">
    <property type="term" value="F:adenyl-nucleotide exchange factor activity"/>
    <property type="evidence" value="ECO:0007669"/>
    <property type="project" value="InterPro"/>
</dbReference>
<dbReference type="Proteomes" id="UP000233249">
    <property type="component" value="Unassembled WGS sequence"/>
</dbReference>
<dbReference type="Gene3D" id="2.30.22.10">
    <property type="entry name" value="Head domain of nucleotide exchange factor GrpE"/>
    <property type="match status" value="1"/>
</dbReference>
<accession>A0A2N0X767</accession>
<dbReference type="HAMAP" id="MF_01151">
    <property type="entry name" value="GrpE"/>
    <property type="match status" value="1"/>
</dbReference>
<keyword evidence="2 3" id="KW-0143">Chaperone</keyword>
<protein>
    <recommendedName>
        <fullName evidence="3 4">Protein GrpE</fullName>
    </recommendedName>
    <alternativeName>
        <fullName evidence="3">HSP-70 cofactor</fullName>
    </alternativeName>
</protein>
<comment type="subunit">
    <text evidence="3">Homodimer.</text>
</comment>
<dbReference type="InterPro" id="IPR013805">
    <property type="entry name" value="GrpE_CC"/>
</dbReference>
<dbReference type="NCBIfam" id="NF010761">
    <property type="entry name" value="PRK14164.1"/>
    <property type="match status" value="1"/>
</dbReference>
<dbReference type="PRINTS" id="PR00773">
    <property type="entry name" value="GRPEPROTEIN"/>
</dbReference>
<dbReference type="InterPro" id="IPR009012">
    <property type="entry name" value="GrpE_head"/>
</dbReference>
<evidence type="ECO:0000256" key="5">
    <source>
        <dbReference type="RuleBase" id="RU004478"/>
    </source>
</evidence>
<feature type="compositionally biased region" description="Acidic residues" evidence="6">
    <location>
        <begin position="1"/>
        <end position="12"/>
    </location>
</feature>
<evidence type="ECO:0000256" key="6">
    <source>
        <dbReference type="SAM" id="MobiDB-lite"/>
    </source>
</evidence>
<comment type="similarity">
    <text evidence="1 3 5">Belongs to the GrpE family.</text>
</comment>
<evidence type="ECO:0000313" key="7">
    <source>
        <dbReference type="EMBL" id="PKF68551.1"/>
    </source>
</evidence>
<dbReference type="SUPFAM" id="SSF58014">
    <property type="entry name" value="Coiled-coil domain of nucleotide exchange factor GrpE"/>
    <property type="match status" value="1"/>
</dbReference>
<evidence type="ECO:0000256" key="2">
    <source>
        <dbReference type="ARBA" id="ARBA00023186"/>
    </source>
</evidence>
<dbReference type="AlphaFoldDB" id="A0A2N0X767"/>
<dbReference type="InterPro" id="IPR000740">
    <property type="entry name" value="GrpE"/>
</dbReference>
<dbReference type="SUPFAM" id="SSF51064">
    <property type="entry name" value="Head domain of nucleotide exchange factor GrpE"/>
    <property type="match status" value="1"/>
</dbReference>
<dbReference type="EMBL" id="PJAF01000016">
    <property type="protein sequence ID" value="PKF68551.1"/>
    <property type="molecule type" value="Genomic_DNA"/>
</dbReference>
<comment type="caution">
    <text evidence="7">The sequence shown here is derived from an EMBL/GenBank/DDBJ whole genome shotgun (WGS) entry which is preliminary data.</text>
</comment>
<dbReference type="GO" id="GO:0051082">
    <property type="term" value="F:unfolded protein binding"/>
    <property type="evidence" value="ECO:0007669"/>
    <property type="project" value="TreeGrafter"/>
</dbReference>
<proteinExistence type="inferred from homology"/>
<dbReference type="CDD" id="cd00446">
    <property type="entry name" value="GrpE"/>
    <property type="match status" value="1"/>
</dbReference>
<dbReference type="GO" id="GO:0006457">
    <property type="term" value="P:protein folding"/>
    <property type="evidence" value="ECO:0007669"/>
    <property type="project" value="InterPro"/>
</dbReference>